<proteinExistence type="predicted"/>
<organism evidence="1 2">
    <name type="scientific">Orchesella dallaii</name>
    <dbReference type="NCBI Taxonomy" id="48710"/>
    <lineage>
        <taxon>Eukaryota</taxon>
        <taxon>Metazoa</taxon>
        <taxon>Ecdysozoa</taxon>
        <taxon>Arthropoda</taxon>
        <taxon>Hexapoda</taxon>
        <taxon>Collembola</taxon>
        <taxon>Entomobryomorpha</taxon>
        <taxon>Entomobryoidea</taxon>
        <taxon>Orchesellidae</taxon>
        <taxon>Orchesellinae</taxon>
        <taxon>Orchesella</taxon>
    </lineage>
</organism>
<comment type="caution">
    <text evidence="1">The sequence shown here is derived from an EMBL/GenBank/DDBJ whole genome shotgun (WGS) entry which is preliminary data.</text>
</comment>
<evidence type="ECO:0000313" key="1">
    <source>
        <dbReference type="EMBL" id="CAL8120641.1"/>
    </source>
</evidence>
<keyword evidence="2" id="KW-1185">Reference proteome</keyword>
<protein>
    <submittedName>
        <fullName evidence="1">Uncharacterized protein</fullName>
    </submittedName>
</protein>
<gene>
    <name evidence="1" type="ORF">ODALV1_LOCUS19039</name>
</gene>
<sequence>MVIKEPFKARDSEVTNRCRKANVPIYNFPYPKLFGRPPAGPIVDCFGNNLDDQLEPDDCGNPAFDTTMEGRPSQKISPVLKAVSVGALPSVPFDGIVGFYEYLGYEGSERQVKACDTPSSEAFLEACHSTVENRPGMRDNPHVLQHYDRMEKGGGEEFLKVHQDVISNCLCRLKDPQVALNSEEHCQCTGLYLLPCVSPYFEEVYPEDYAVTCEPIGGGDPNKVSVQIPLLFKANSDRSLVFYGEHTRYKDDCAGKEFRDRFNHDDSLSYSASPCATAPAPPTTIRLDLVDCAGNQIVLGDLNKDDCWNWKISLLNHLGRMIKPRTSIRSYYYNIFTQEVFDLPTTRRAFLCCFQYQG</sequence>
<name>A0ABP1RAF6_9HEXA</name>
<reference evidence="1 2" key="1">
    <citation type="submission" date="2024-08" db="EMBL/GenBank/DDBJ databases">
        <authorList>
            <person name="Cucini C."/>
            <person name="Frati F."/>
        </authorList>
    </citation>
    <scope>NUCLEOTIDE SEQUENCE [LARGE SCALE GENOMIC DNA]</scope>
</reference>
<accession>A0ABP1RAF6</accession>
<evidence type="ECO:0000313" key="2">
    <source>
        <dbReference type="Proteomes" id="UP001642540"/>
    </source>
</evidence>
<dbReference type="Proteomes" id="UP001642540">
    <property type="component" value="Unassembled WGS sequence"/>
</dbReference>
<dbReference type="EMBL" id="CAXLJM020000064">
    <property type="protein sequence ID" value="CAL8120641.1"/>
    <property type="molecule type" value="Genomic_DNA"/>
</dbReference>